<sequence length="309" mass="34837">MFFEGSEKKIEVIVTPATPSLRSLGKPFWEEMVAKANAEILSSVSNDYCDAYLLSESSLFVWDDRFLMLTCGTTTLARSTLHFIDSLGEEAIAFATFQRKNEYLSHLQASSFEQDLQALREKLSGVAYRIGHLDSHHHYLFCSDKAFSAESSDATSELLMYHIRGEAADYLRSDNQSCAGVRQLLALEEMLPEFQFDDFLFEPFGYSINGIRGKEYMTIHITPQESSSYVSFETNLDLAAQPIDIFARLLAILNPGSWDVIGFNAQLDTRGYPEHLCLGSCSLSLEQGYNVGFSHYQQMCHEVLIPESM</sequence>
<dbReference type="InterPro" id="IPR018166">
    <property type="entry name" value="S-AdoMet_deCO2ase_CS"/>
</dbReference>
<dbReference type="AlphaFoldDB" id="A0A380BY75"/>
<keyword evidence="2" id="KW-1185">Reference proteome</keyword>
<accession>A0A380BY75</accession>
<dbReference type="GO" id="GO:0008295">
    <property type="term" value="P:spermidine biosynthetic process"/>
    <property type="evidence" value="ECO:0007669"/>
    <property type="project" value="InterPro"/>
</dbReference>
<dbReference type="GO" id="GO:0004014">
    <property type="term" value="F:adenosylmethionine decarboxylase activity"/>
    <property type="evidence" value="ECO:0007669"/>
    <property type="project" value="InterPro"/>
</dbReference>
<protein>
    <submittedName>
        <fullName evidence="1">S-adenosylmethionine decarboxylase proenzyme</fullName>
    </submittedName>
</protein>
<dbReference type="PANTHER" id="PTHR11570">
    <property type="entry name" value="S-ADENOSYLMETHIONINE DECARBOXYLASE"/>
    <property type="match status" value="1"/>
</dbReference>
<dbReference type="Pfam" id="PF01536">
    <property type="entry name" value="SAM_decarbox"/>
    <property type="match status" value="1"/>
</dbReference>
<dbReference type="InterPro" id="IPR016067">
    <property type="entry name" value="S-AdoMet_deCO2ase_core"/>
</dbReference>
<organism evidence="1 2">
    <name type="scientific">Shewanella algae</name>
    <dbReference type="NCBI Taxonomy" id="38313"/>
    <lineage>
        <taxon>Bacteria</taxon>
        <taxon>Pseudomonadati</taxon>
        <taxon>Pseudomonadota</taxon>
        <taxon>Gammaproteobacteria</taxon>
        <taxon>Alteromonadales</taxon>
        <taxon>Shewanellaceae</taxon>
        <taxon>Shewanella</taxon>
    </lineage>
</organism>
<dbReference type="RefSeq" id="WP_115390444.1">
    <property type="nucleotide sequence ID" value="NZ_JADZGT010000014.1"/>
</dbReference>
<name>A0A380BY75_9GAMM</name>
<gene>
    <name evidence="1" type="ORF">NCTC10738_04124</name>
</gene>
<dbReference type="SUPFAM" id="SSF56276">
    <property type="entry name" value="S-adenosylmethionine decarboxylase"/>
    <property type="match status" value="1"/>
</dbReference>
<proteinExistence type="predicted"/>
<dbReference type="Gene3D" id="3.60.90.10">
    <property type="entry name" value="S-adenosylmethionine decarboxylase"/>
    <property type="match status" value="1"/>
</dbReference>
<dbReference type="Gene3D" id="3.30.360.50">
    <property type="entry name" value="S-adenosylmethionine decarboxylase"/>
    <property type="match status" value="1"/>
</dbReference>
<evidence type="ECO:0000313" key="1">
    <source>
        <dbReference type="EMBL" id="SUJ09264.1"/>
    </source>
</evidence>
<dbReference type="PROSITE" id="PS01336">
    <property type="entry name" value="ADOMETDC"/>
    <property type="match status" value="1"/>
</dbReference>
<dbReference type="PANTHER" id="PTHR11570:SF0">
    <property type="entry name" value="S-ADENOSYLMETHIONINE DECARBOXYLASE PROENZYME"/>
    <property type="match status" value="1"/>
</dbReference>
<reference evidence="1 2" key="1">
    <citation type="submission" date="2018-06" db="EMBL/GenBank/DDBJ databases">
        <authorList>
            <consortium name="Pathogen Informatics"/>
            <person name="Doyle S."/>
        </authorList>
    </citation>
    <scope>NUCLEOTIDE SEQUENCE [LARGE SCALE GENOMIC DNA]</scope>
    <source>
        <strain evidence="1 2">NCTC10738</strain>
    </source>
</reference>
<dbReference type="InterPro" id="IPR048283">
    <property type="entry name" value="AdoMetDC-like"/>
</dbReference>
<evidence type="ECO:0000313" key="2">
    <source>
        <dbReference type="Proteomes" id="UP000254069"/>
    </source>
</evidence>
<dbReference type="EMBL" id="UGYO01000002">
    <property type="protein sequence ID" value="SUJ09264.1"/>
    <property type="molecule type" value="Genomic_DNA"/>
</dbReference>
<dbReference type="Proteomes" id="UP000254069">
    <property type="component" value="Unassembled WGS sequence"/>
</dbReference>